<proteinExistence type="predicted"/>
<accession>A0ABV7X3S6</accession>
<evidence type="ECO:0008006" key="3">
    <source>
        <dbReference type="Google" id="ProtNLM"/>
    </source>
</evidence>
<gene>
    <name evidence="1" type="ORF">ACFOOL_14920</name>
</gene>
<reference evidence="2" key="1">
    <citation type="journal article" date="2019" name="Int. J. Syst. Evol. Microbiol.">
        <title>The Global Catalogue of Microorganisms (GCM) 10K type strain sequencing project: providing services to taxonomists for standard genome sequencing and annotation.</title>
        <authorList>
            <consortium name="The Broad Institute Genomics Platform"/>
            <consortium name="The Broad Institute Genome Sequencing Center for Infectious Disease"/>
            <person name="Wu L."/>
            <person name="Ma J."/>
        </authorList>
    </citation>
    <scope>NUCLEOTIDE SEQUENCE [LARGE SCALE GENOMIC DNA]</scope>
    <source>
        <strain evidence="2">KCTC 42281</strain>
    </source>
</reference>
<name>A0ABV7X3S6_9HYPH</name>
<comment type="caution">
    <text evidence="1">The sequence shown here is derived from an EMBL/GenBank/DDBJ whole genome shotgun (WGS) entry which is preliminary data.</text>
</comment>
<sequence>MATPFPSRGLLPFDNPVSQWADPRRNALMGFSAGMLAGNPGAAMTGAMQGSGLDQRYAQMQFDHQNEQDQQNATAEWLKAHYPQYSALPPAQGYQAAMADMSRAASGAGQESFFGTGIPIQNADGTISYGQFGNQGSFNVPELPAGAQFLTPVQQLNAGTGFVGVDRFGNQTGGITPIDNFGAAQDTALGKVIGEAAAGKILELPQTLATSNNMIASIDGILNDPALDVSTGWLSWMQGVPGTEQYRFGQRALQLQGQAFLQAFESLKGGGQITEIEGQKAEQAIGRLSTAQNPADYRAALNELKSVIEAAKQRAISGASNIQLPGNAAIQPGAPSASGNVLVFNPETGRLE</sequence>
<evidence type="ECO:0000313" key="2">
    <source>
        <dbReference type="Proteomes" id="UP001595613"/>
    </source>
</evidence>
<keyword evidence="2" id="KW-1185">Reference proteome</keyword>
<dbReference type="Proteomes" id="UP001595613">
    <property type="component" value="Unassembled WGS sequence"/>
</dbReference>
<evidence type="ECO:0000313" key="1">
    <source>
        <dbReference type="EMBL" id="MFC3706043.1"/>
    </source>
</evidence>
<protein>
    <recommendedName>
        <fullName evidence="3">Tail fiber domain-containing protein</fullName>
    </recommendedName>
</protein>
<organism evidence="1 2">
    <name type="scientific">Devosia honganensis</name>
    <dbReference type="NCBI Taxonomy" id="1610527"/>
    <lineage>
        <taxon>Bacteria</taxon>
        <taxon>Pseudomonadati</taxon>
        <taxon>Pseudomonadota</taxon>
        <taxon>Alphaproteobacteria</taxon>
        <taxon>Hyphomicrobiales</taxon>
        <taxon>Devosiaceae</taxon>
        <taxon>Devosia</taxon>
    </lineage>
</organism>
<dbReference type="RefSeq" id="WP_380098077.1">
    <property type="nucleotide sequence ID" value="NZ_JBHRYD010000014.1"/>
</dbReference>
<dbReference type="EMBL" id="JBHRYD010000014">
    <property type="protein sequence ID" value="MFC3706043.1"/>
    <property type="molecule type" value="Genomic_DNA"/>
</dbReference>